<evidence type="ECO:0000313" key="2">
    <source>
        <dbReference type="EMBL" id="KAA0592749.1"/>
    </source>
</evidence>
<keyword evidence="3" id="KW-1185">Reference proteome</keyword>
<organism evidence="2 3">
    <name type="scientific">Azospirillum lipoferum</name>
    <dbReference type="NCBI Taxonomy" id="193"/>
    <lineage>
        <taxon>Bacteria</taxon>
        <taxon>Pseudomonadati</taxon>
        <taxon>Pseudomonadota</taxon>
        <taxon>Alphaproteobacteria</taxon>
        <taxon>Rhodospirillales</taxon>
        <taxon>Azospirillaceae</taxon>
        <taxon>Azospirillum</taxon>
    </lineage>
</organism>
<evidence type="ECO:0000313" key="3">
    <source>
        <dbReference type="Proteomes" id="UP000324927"/>
    </source>
</evidence>
<proteinExistence type="predicted"/>
<dbReference type="AlphaFoldDB" id="A0A5A9GHK4"/>
<name>A0A5A9GHK4_AZOLI</name>
<feature type="region of interest" description="Disordered" evidence="1">
    <location>
        <begin position="352"/>
        <end position="434"/>
    </location>
</feature>
<feature type="compositionally biased region" description="Low complexity" evidence="1">
    <location>
        <begin position="380"/>
        <end position="391"/>
    </location>
</feature>
<evidence type="ECO:0000256" key="1">
    <source>
        <dbReference type="SAM" id="MobiDB-lite"/>
    </source>
</evidence>
<accession>A0A5A9GHK4</accession>
<dbReference type="RefSeq" id="WP_149234116.1">
    <property type="nucleotide sequence ID" value="NZ_JALJXJ010000017.1"/>
</dbReference>
<comment type="caution">
    <text evidence="2">The sequence shown here is derived from an EMBL/GenBank/DDBJ whole genome shotgun (WGS) entry which is preliminary data.</text>
</comment>
<dbReference type="OrthoDB" id="7548514at2"/>
<dbReference type="Proteomes" id="UP000324927">
    <property type="component" value="Unassembled WGS sequence"/>
</dbReference>
<feature type="compositionally biased region" description="Basic and acidic residues" evidence="1">
    <location>
        <begin position="353"/>
        <end position="368"/>
    </location>
</feature>
<reference evidence="2 3" key="1">
    <citation type="submission" date="2019-08" db="EMBL/GenBank/DDBJ databases">
        <authorList>
            <person name="Grouzdev D."/>
            <person name="Tikhonova E."/>
            <person name="Kravchenko I."/>
        </authorList>
    </citation>
    <scope>NUCLEOTIDE SEQUENCE [LARGE SCALE GENOMIC DNA]</scope>
    <source>
        <strain evidence="2 3">59b</strain>
    </source>
</reference>
<sequence length="434" mass="47133">MSAAAGSGAVKSFRYAPGTRRSVFERLFSVVVTHTYYTQNAGLCRDLRFAPDSASASLMASLGMLFKEEDAGFSVLIQPYAVEGLVQYLRRQARSGLGPPEYWTRLTFLMTMVNPQFIGITAVPVSTKPTEVNFYANNMTAHGSGDSVVLPPRRYMNGATLVPVTGSQMTVPVTPDTAYVTLADLSGAVVHRFPITPSDKATNPTRVTIDLGQCTYGYYTVSLEGADGQAIDDHLYPRQTLYVPPRPVTMGALEILFTRPTPNSRGVYPLRRPSHVRQAGTPGNGLTYRLPFDARSTYWQYYVVAQDAGGTLEDLNITGTGTSFRQQPHPVRLPDGASAILFESQDALPLRQKSPERFRLTGRRRDTSGQENDLLISRLPVAPASPVWPAPQHSDAGGPPAGRKGKTGTRSLSSTDGQNSGQDSTGTSEIFVYV</sequence>
<gene>
    <name evidence="2" type="ORF">FZ942_26750</name>
</gene>
<protein>
    <submittedName>
        <fullName evidence="2">Uncharacterized protein</fullName>
    </submittedName>
</protein>
<feature type="compositionally biased region" description="Polar residues" evidence="1">
    <location>
        <begin position="408"/>
        <end position="428"/>
    </location>
</feature>
<dbReference type="EMBL" id="VTTN01000014">
    <property type="protein sequence ID" value="KAA0592749.1"/>
    <property type="molecule type" value="Genomic_DNA"/>
</dbReference>